<dbReference type="InterPro" id="IPR000326">
    <property type="entry name" value="PAP2/HPO"/>
</dbReference>
<keyword evidence="4 6" id="KW-1133">Transmembrane helix</keyword>
<dbReference type="GeneID" id="30996184"/>
<dbReference type="GO" id="GO:0004601">
    <property type="term" value="F:peroxidase activity"/>
    <property type="evidence" value="ECO:0007669"/>
    <property type="project" value="UniProtKB-KW"/>
</dbReference>
<feature type="domain" description="Phosphatidic acid phosphatase type 2/haloperoxidase" evidence="7">
    <location>
        <begin position="117"/>
        <end position="263"/>
    </location>
</feature>
<comment type="similarity">
    <text evidence="2">Belongs to the PA-phosphatase related phosphoesterase family.</text>
</comment>
<dbReference type="STRING" id="984485.A0A1E4RFU7"/>
<dbReference type="GO" id="GO:0046839">
    <property type="term" value="P:phospholipid dephosphorylation"/>
    <property type="evidence" value="ECO:0007669"/>
    <property type="project" value="TreeGrafter"/>
</dbReference>
<reference evidence="9" key="1">
    <citation type="submission" date="2016-05" db="EMBL/GenBank/DDBJ databases">
        <title>Comparative genomics of biotechnologically important yeasts.</title>
        <authorList>
            <consortium name="DOE Joint Genome Institute"/>
            <person name="Riley R."/>
            <person name="Haridas S."/>
            <person name="Wolfe K.H."/>
            <person name="Lopes M.R."/>
            <person name="Hittinger C.T."/>
            <person name="Goker M."/>
            <person name="Salamov A."/>
            <person name="Wisecaver J."/>
            <person name="Long T.M."/>
            <person name="Aerts A.L."/>
            <person name="Barry K."/>
            <person name="Choi C."/>
            <person name="Clum A."/>
            <person name="Coughlan A.Y."/>
            <person name="Deshpande S."/>
            <person name="Douglass A.P."/>
            <person name="Hanson S.J."/>
            <person name="Klenk H.-P."/>
            <person name="Labutti K."/>
            <person name="Lapidus A."/>
            <person name="Lindquist E."/>
            <person name="Lipzen A."/>
            <person name="Meier-Kolthoff J.P."/>
            <person name="Ohm R.A."/>
            <person name="Otillar R.P."/>
            <person name="Pangilinan J."/>
            <person name="Peng Y."/>
            <person name="Rokas A."/>
            <person name="Rosa C.A."/>
            <person name="Scheuner C."/>
            <person name="Sibirny A.A."/>
            <person name="Slot J.C."/>
            <person name="Stielow J.B."/>
            <person name="Sun H."/>
            <person name="Kurtzman C.P."/>
            <person name="Blackwell M."/>
            <person name="Grigoriev I.V."/>
            <person name="Jeffries T.W."/>
        </authorList>
    </citation>
    <scope>NUCLEOTIDE SEQUENCE [LARGE SCALE GENOMIC DNA]</scope>
    <source>
        <strain evidence="9">NRRL Y-1933</strain>
    </source>
</reference>
<dbReference type="SUPFAM" id="SSF48317">
    <property type="entry name" value="Acid phosphatase/Vanadium-dependent haloperoxidase"/>
    <property type="match status" value="1"/>
</dbReference>
<dbReference type="Gene3D" id="1.20.144.10">
    <property type="entry name" value="Phosphatidic acid phosphatase type 2/haloperoxidase"/>
    <property type="match status" value="1"/>
</dbReference>
<evidence type="ECO:0000313" key="8">
    <source>
        <dbReference type="EMBL" id="ODV66096.1"/>
    </source>
</evidence>
<feature type="transmembrane region" description="Helical" evidence="6">
    <location>
        <begin position="20"/>
        <end position="41"/>
    </location>
</feature>
<feature type="transmembrane region" description="Helical" evidence="6">
    <location>
        <begin position="247"/>
        <end position="263"/>
    </location>
</feature>
<dbReference type="GO" id="GO:0008195">
    <property type="term" value="F:phosphatidate phosphatase activity"/>
    <property type="evidence" value="ECO:0007669"/>
    <property type="project" value="TreeGrafter"/>
</dbReference>
<feature type="transmembrane region" description="Helical" evidence="6">
    <location>
        <begin position="114"/>
        <end position="133"/>
    </location>
</feature>
<keyword evidence="8" id="KW-0560">Oxidoreductase</keyword>
<dbReference type="RefSeq" id="XP_020075163.1">
    <property type="nucleotide sequence ID" value="XM_020221635.1"/>
</dbReference>
<comment type="subcellular location">
    <subcellularLocation>
        <location evidence="1">Membrane</location>
        <topology evidence="1">Multi-pass membrane protein</topology>
    </subcellularLocation>
</comment>
<evidence type="ECO:0000256" key="5">
    <source>
        <dbReference type="ARBA" id="ARBA00023136"/>
    </source>
</evidence>
<proteinExistence type="inferred from homology"/>
<dbReference type="EMBL" id="KV454543">
    <property type="protein sequence ID" value="ODV66096.1"/>
    <property type="molecule type" value="Genomic_DNA"/>
</dbReference>
<dbReference type="GO" id="GO:0006644">
    <property type="term" value="P:phospholipid metabolic process"/>
    <property type="evidence" value="ECO:0007669"/>
    <property type="project" value="InterPro"/>
</dbReference>
<evidence type="ECO:0000313" key="9">
    <source>
        <dbReference type="Proteomes" id="UP000095085"/>
    </source>
</evidence>
<evidence type="ECO:0000256" key="6">
    <source>
        <dbReference type="SAM" id="Phobius"/>
    </source>
</evidence>
<dbReference type="InterPro" id="IPR036938">
    <property type="entry name" value="PAP2/HPO_sf"/>
</dbReference>
<dbReference type="Pfam" id="PF01569">
    <property type="entry name" value="PAP2"/>
    <property type="match status" value="1"/>
</dbReference>
<name>A0A1E4RFU7_9ASCO</name>
<evidence type="ECO:0000256" key="1">
    <source>
        <dbReference type="ARBA" id="ARBA00004141"/>
    </source>
</evidence>
<keyword evidence="9" id="KW-1185">Reference proteome</keyword>
<keyword evidence="3 6" id="KW-0812">Transmembrane</keyword>
<dbReference type="AlphaFoldDB" id="A0A1E4RFU7"/>
<organism evidence="8 9">
    <name type="scientific">Hyphopichia burtonii NRRL Y-1933</name>
    <dbReference type="NCBI Taxonomy" id="984485"/>
    <lineage>
        <taxon>Eukaryota</taxon>
        <taxon>Fungi</taxon>
        <taxon>Dikarya</taxon>
        <taxon>Ascomycota</taxon>
        <taxon>Saccharomycotina</taxon>
        <taxon>Pichiomycetes</taxon>
        <taxon>Debaryomycetaceae</taxon>
        <taxon>Hyphopichia</taxon>
    </lineage>
</organism>
<dbReference type="CDD" id="cd03390">
    <property type="entry name" value="PAP2_containing_1_like"/>
    <property type="match status" value="1"/>
</dbReference>
<dbReference type="SMART" id="SM00014">
    <property type="entry name" value="acidPPc"/>
    <property type="match status" value="1"/>
</dbReference>
<sequence length="296" mass="33674">MPITEQLTQSLRKYLASPLFRKFAIDWISGLGLLVYFFLVAEKARPFQRQFKLNDYTIQHPFAYHERVTGVECILLALLIPLGVITGVIFTRLLKQKNLNNPDQVNKSLHLLQISVLGLLLSLSINGVFTDILKNWIARPRPDFLQRCGAPSDTDPDIFVDASICTAPLGEAILLDGMRSTPSGHSSISFSGLLYLSLWLLGQFKLFHPIDLKNHSIYRYLLAFLPILLCFYVALSRVQDYRHHFSDIILGSIIGIFFANLIYHKYFNSIWNDNCDKPASHEDDESLLPIYNDVSA</sequence>
<protein>
    <submittedName>
        <fullName evidence="8">Acid phosphatase/Vanadium-dependent haloperoxidase</fullName>
    </submittedName>
</protein>
<evidence type="ECO:0000256" key="2">
    <source>
        <dbReference type="ARBA" id="ARBA00008816"/>
    </source>
</evidence>
<evidence type="ECO:0000259" key="7">
    <source>
        <dbReference type="SMART" id="SM00014"/>
    </source>
</evidence>
<feature type="transmembrane region" description="Helical" evidence="6">
    <location>
        <begin position="217"/>
        <end position="235"/>
    </location>
</feature>
<gene>
    <name evidence="8" type="ORF">HYPBUDRAFT_153613</name>
</gene>
<dbReference type="InterPro" id="IPR043216">
    <property type="entry name" value="PAP-like"/>
</dbReference>
<keyword evidence="8" id="KW-0575">Peroxidase</keyword>
<dbReference type="GO" id="GO:0016020">
    <property type="term" value="C:membrane"/>
    <property type="evidence" value="ECO:0007669"/>
    <property type="project" value="UniProtKB-SubCell"/>
</dbReference>
<evidence type="ECO:0000256" key="3">
    <source>
        <dbReference type="ARBA" id="ARBA00022692"/>
    </source>
</evidence>
<feature type="transmembrane region" description="Helical" evidence="6">
    <location>
        <begin position="73"/>
        <end position="94"/>
    </location>
</feature>
<dbReference type="Proteomes" id="UP000095085">
    <property type="component" value="Unassembled WGS sequence"/>
</dbReference>
<keyword evidence="5 6" id="KW-0472">Membrane</keyword>
<dbReference type="PANTHER" id="PTHR10165">
    <property type="entry name" value="LIPID PHOSPHATE PHOSPHATASE"/>
    <property type="match status" value="1"/>
</dbReference>
<accession>A0A1E4RFU7</accession>
<dbReference type="PANTHER" id="PTHR10165:SF35">
    <property type="entry name" value="RE23632P"/>
    <property type="match status" value="1"/>
</dbReference>
<dbReference type="OrthoDB" id="10030083at2759"/>
<evidence type="ECO:0000256" key="4">
    <source>
        <dbReference type="ARBA" id="ARBA00022989"/>
    </source>
</evidence>